<keyword evidence="8" id="KW-0133">Cell shape</keyword>
<dbReference type="Proteomes" id="UP000483802">
    <property type="component" value="Unassembled WGS sequence"/>
</dbReference>
<dbReference type="Gene3D" id="1.10.3810.10">
    <property type="entry name" value="Biosynthetic peptidoglycan transglycosylase-like"/>
    <property type="match status" value="1"/>
</dbReference>
<sequence length="682" mass="73503">MRTHARRESAPLPEGAPVPEGTPTPEGAPVPEGTPTPEGATAARQRATARRRRRRRLVDYPRRGRRGLRRWLPSWRQWLGGLLLGLGAVAGLFGYVYATVDIPDENAAARREANVYYWADGTQMVSIGAVNRQNVPLDEIPRSVRNAVIAAENDSFYSDSGVDPQGLGRALVNMVKGQETQGGSTITQQYVKNTYLSQDQTVTRKVREFVISLKVDRSKSKDEILQGYLNSSWFGRGANGVEAAAHAYYGIPARRLDASQGALLAALLKGAELYDPSVSAANHRRAAARWAWILDRQVAVGRMSAKERARYDKFPEPLKESRSTSLSGDYGQTGYLVDAADKYVRQRTGLTGKELAQGGYRIHTTFDKRRVHRLARAARDVLARDLRPRERADDKGVQVGAASVRTQDGAVLALYGGADATRHFSSNADTSGVPAGSAFKPFVLAAALQDGLRADREGPAGMTPGEALVEGGNATYRELGKEVGHRRVRQVAVDAGMLERSMARPDASFPLGTSTPSAIRLAGAYGTFARGGLQHDPYSVTSVTKDGEAVGGLEPPRTRRALDTRVAGQVGAVLRDAAEDSLGRVVSRDGRPVAAGRTTGQDRFRSAWFAGYTPQVSTAVTLFRTRPRDPLLQPLSGVGGKKSRYGNALTERIWRDALLGIDLAPGAGSKVAAPEAAASGDR</sequence>
<dbReference type="InterPro" id="IPR001264">
    <property type="entry name" value="Glyco_trans_51"/>
</dbReference>
<evidence type="ECO:0000313" key="18">
    <source>
        <dbReference type="Proteomes" id="UP000483802"/>
    </source>
</evidence>
<dbReference type="EMBL" id="WPNZ01000007">
    <property type="protein sequence ID" value="MVO86031.1"/>
    <property type="molecule type" value="Genomic_DNA"/>
</dbReference>
<keyword evidence="18" id="KW-1185">Reference proteome</keyword>
<dbReference type="SUPFAM" id="SSF53955">
    <property type="entry name" value="Lysozyme-like"/>
    <property type="match status" value="1"/>
</dbReference>
<evidence type="ECO:0000313" key="17">
    <source>
        <dbReference type="EMBL" id="MVO86031.1"/>
    </source>
</evidence>
<dbReference type="GO" id="GO:0006508">
    <property type="term" value="P:proteolysis"/>
    <property type="evidence" value="ECO:0007669"/>
    <property type="project" value="UniProtKB-KW"/>
</dbReference>
<feature type="compositionally biased region" description="Pro residues" evidence="14">
    <location>
        <begin position="14"/>
        <end position="34"/>
    </location>
</feature>
<dbReference type="Gene3D" id="3.40.710.10">
    <property type="entry name" value="DD-peptidase/beta-lactamase superfamily"/>
    <property type="match status" value="1"/>
</dbReference>
<keyword evidence="4" id="KW-0645">Protease</keyword>
<evidence type="ECO:0000256" key="2">
    <source>
        <dbReference type="ARBA" id="ARBA00007739"/>
    </source>
</evidence>
<evidence type="ECO:0000256" key="12">
    <source>
        <dbReference type="ARBA" id="ARBA00034000"/>
    </source>
</evidence>
<keyword evidence="15" id="KW-0472">Membrane</keyword>
<feature type="domain" description="Glycosyl transferase family 51" evidence="16">
    <location>
        <begin position="123"/>
        <end position="296"/>
    </location>
</feature>
<evidence type="ECO:0000256" key="10">
    <source>
        <dbReference type="ARBA" id="ARBA00023268"/>
    </source>
</evidence>
<evidence type="ECO:0000256" key="7">
    <source>
        <dbReference type="ARBA" id="ARBA00022801"/>
    </source>
</evidence>
<dbReference type="GO" id="GO:0008955">
    <property type="term" value="F:peptidoglycan glycosyltransferase activity"/>
    <property type="evidence" value="ECO:0007669"/>
    <property type="project" value="UniProtKB-EC"/>
</dbReference>
<feature type="transmembrane region" description="Helical" evidence="15">
    <location>
        <begin position="78"/>
        <end position="98"/>
    </location>
</feature>
<dbReference type="FunFam" id="1.10.3810.10:FF:000001">
    <property type="entry name" value="Penicillin-binding protein 1A"/>
    <property type="match status" value="1"/>
</dbReference>
<dbReference type="InterPro" id="IPR036950">
    <property type="entry name" value="PBP_transglycosylase"/>
</dbReference>
<dbReference type="GO" id="GO:0009002">
    <property type="term" value="F:serine-type D-Ala-D-Ala carboxypeptidase activity"/>
    <property type="evidence" value="ECO:0007669"/>
    <property type="project" value="UniProtKB-EC"/>
</dbReference>
<keyword evidence="9" id="KW-0573">Peptidoglycan synthesis</keyword>
<dbReference type="SUPFAM" id="SSF56601">
    <property type="entry name" value="beta-lactamase/transpeptidase-like"/>
    <property type="match status" value="1"/>
</dbReference>
<accession>A0A6L6WXI6</accession>
<evidence type="ECO:0000256" key="15">
    <source>
        <dbReference type="SAM" id="Phobius"/>
    </source>
</evidence>
<protein>
    <submittedName>
        <fullName evidence="17">Penicillin-binding protein</fullName>
    </submittedName>
</protein>
<keyword evidence="10" id="KW-0511">Multifunctional enzyme</keyword>
<dbReference type="InterPro" id="IPR012338">
    <property type="entry name" value="Beta-lactam/transpept-like"/>
</dbReference>
<keyword evidence="5" id="KW-0328">Glycosyltransferase</keyword>
<gene>
    <name evidence="17" type="ORF">GPA10_15025</name>
</gene>
<comment type="similarity">
    <text evidence="1">In the C-terminal section; belongs to the transpeptidase family.</text>
</comment>
<dbReference type="Pfam" id="PF00912">
    <property type="entry name" value="Transgly"/>
    <property type="match status" value="1"/>
</dbReference>
<comment type="catalytic activity">
    <reaction evidence="12">
        <text>Preferential cleavage: (Ac)2-L-Lys-D-Ala-|-D-Ala. Also transpeptidation of peptidyl-alanyl moieties that are N-acyl substituents of D-alanine.</text>
        <dbReference type="EC" id="3.4.16.4"/>
    </reaction>
</comment>
<dbReference type="PANTHER" id="PTHR32282:SF34">
    <property type="entry name" value="PENICILLIN-BINDING PROTEIN 1A"/>
    <property type="match status" value="1"/>
</dbReference>
<name>A0A6L6WXI6_9ACTN</name>
<organism evidence="17 18">
    <name type="scientific">Streptomyces typhae</name>
    <dbReference type="NCBI Taxonomy" id="2681492"/>
    <lineage>
        <taxon>Bacteria</taxon>
        <taxon>Bacillati</taxon>
        <taxon>Actinomycetota</taxon>
        <taxon>Actinomycetes</taxon>
        <taxon>Kitasatosporales</taxon>
        <taxon>Streptomycetaceae</taxon>
        <taxon>Streptomyces</taxon>
    </lineage>
</organism>
<evidence type="ECO:0000256" key="8">
    <source>
        <dbReference type="ARBA" id="ARBA00022960"/>
    </source>
</evidence>
<proteinExistence type="inferred from homology"/>
<comment type="catalytic activity">
    <reaction evidence="13">
        <text>[GlcNAc-(1-&gt;4)-Mur2Ac(oyl-L-Ala-gamma-D-Glu-L-Lys-D-Ala-D-Ala)](n)-di-trans,octa-cis-undecaprenyl diphosphate + beta-D-GlcNAc-(1-&gt;4)-Mur2Ac(oyl-L-Ala-gamma-D-Glu-L-Lys-D-Ala-D-Ala)-di-trans,octa-cis-undecaprenyl diphosphate = [GlcNAc-(1-&gt;4)-Mur2Ac(oyl-L-Ala-gamma-D-Glu-L-Lys-D-Ala-D-Ala)](n+1)-di-trans,octa-cis-undecaprenyl diphosphate + di-trans,octa-cis-undecaprenyl diphosphate + H(+)</text>
        <dbReference type="Rhea" id="RHEA:23708"/>
        <dbReference type="Rhea" id="RHEA-COMP:9602"/>
        <dbReference type="Rhea" id="RHEA-COMP:9603"/>
        <dbReference type="ChEBI" id="CHEBI:15378"/>
        <dbReference type="ChEBI" id="CHEBI:58405"/>
        <dbReference type="ChEBI" id="CHEBI:60033"/>
        <dbReference type="ChEBI" id="CHEBI:78435"/>
        <dbReference type="EC" id="2.4.99.28"/>
    </reaction>
</comment>
<evidence type="ECO:0000256" key="11">
    <source>
        <dbReference type="ARBA" id="ARBA00023316"/>
    </source>
</evidence>
<keyword evidence="15" id="KW-1133">Transmembrane helix</keyword>
<evidence type="ECO:0000256" key="1">
    <source>
        <dbReference type="ARBA" id="ARBA00007090"/>
    </source>
</evidence>
<dbReference type="AlphaFoldDB" id="A0A6L6WXI6"/>
<comment type="caution">
    <text evidence="17">The sequence shown here is derived from an EMBL/GenBank/DDBJ whole genome shotgun (WGS) entry which is preliminary data.</text>
</comment>
<dbReference type="InterPro" id="IPR050396">
    <property type="entry name" value="Glycosyltr_51/Transpeptidase"/>
</dbReference>
<feature type="compositionally biased region" description="Basic residues" evidence="14">
    <location>
        <begin position="47"/>
        <end position="56"/>
    </location>
</feature>
<dbReference type="GO" id="GO:0071555">
    <property type="term" value="P:cell wall organization"/>
    <property type="evidence" value="ECO:0007669"/>
    <property type="project" value="UniProtKB-KW"/>
</dbReference>
<keyword evidence="6" id="KW-0808">Transferase</keyword>
<comment type="similarity">
    <text evidence="2">In the N-terminal section; belongs to the glycosyltransferase 51 family.</text>
</comment>
<dbReference type="GO" id="GO:0030288">
    <property type="term" value="C:outer membrane-bounded periplasmic space"/>
    <property type="evidence" value="ECO:0007669"/>
    <property type="project" value="TreeGrafter"/>
</dbReference>
<evidence type="ECO:0000256" key="6">
    <source>
        <dbReference type="ARBA" id="ARBA00022679"/>
    </source>
</evidence>
<evidence type="ECO:0000256" key="9">
    <source>
        <dbReference type="ARBA" id="ARBA00022984"/>
    </source>
</evidence>
<evidence type="ECO:0000256" key="3">
    <source>
        <dbReference type="ARBA" id="ARBA00022645"/>
    </source>
</evidence>
<dbReference type="PANTHER" id="PTHR32282">
    <property type="entry name" value="BINDING PROTEIN TRANSPEPTIDASE, PUTATIVE-RELATED"/>
    <property type="match status" value="1"/>
</dbReference>
<feature type="region of interest" description="Disordered" evidence="14">
    <location>
        <begin position="1"/>
        <end position="58"/>
    </location>
</feature>
<dbReference type="GO" id="GO:0009252">
    <property type="term" value="P:peptidoglycan biosynthetic process"/>
    <property type="evidence" value="ECO:0007669"/>
    <property type="project" value="UniProtKB-KW"/>
</dbReference>
<keyword evidence="11" id="KW-0961">Cell wall biogenesis/degradation</keyword>
<reference evidence="17 18" key="1">
    <citation type="submission" date="2019-11" db="EMBL/GenBank/DDBJ databases">
        <title>Streptomyces typhae sp. nov., a novel endophytic actinomycete isolated from the root of cattail pollen (Typha angustifolia L.).</title>
        <authorList>
            <person name="Peng C."/>
        </authorList>
    </citation>
    <scope>NUCLEOTIDE SEQUENCE [LARGE SCALE GENOMIC DNA]</scope>
    <source>
        <strain evidence="18">p1417</strain>
    </source>
</reference>
<evidence type="ECO:0000256" key="5">
    <source>
        <dbReference type="ARBA" id="ARBA00022676"/>
    </source>
</evidence>
<dbReference type="InterPro" id="IPR023346">
    <property type="entry name" value="Lysozyme-like_dom_sf"/>
</dbReference>
<keyword evidence="15" id="KW-0812">Transmembrane</keyword>
<evidence type="ECO:0000256" key="13">
    <source>
        <dbReference type="ARBA" id="ARBA00049902"/>
    </source>
</evidence>
<dbReference type="GO" id="GO:0008360">
    <property type="term" value="P:regulation of cell shape"/>
    <property type="evidence" value="ECO:0007669"/>
    <property type="project" value="UniProtKB-KW"/>
</dbReference>
<keyword evidence="3" id="KW-0121">Carboxypeptidase</keyword>
<keyword evidence="7" id="KW-0378">Hydrolase</keyword>
<evidence type="ECO:0000259" key="16">
    <source>
        <dbReference type="Pfam" id="PF00912"/>
    </source>
</evidence>
<evidence type="ECO:0000256" key="14">
    <source>
        <dbReference type="SAM" id="MobiDB-lite"/>
    </source>
</evidence>
<evidence type="ECO:0000256" key="4">
    <source>
        <dbReference type="ARBA" id="ARBA00022670"/>
    </source>
</evidence>